<organism evidence="3 4">
    <name type="scientific">Diplocarpon rosae</name>
    <dbReference type="NCBI Taxonomy" id="946125"/>
    <lineage>
        <taxon>Eukaryota</taxon>
        <taxon>Fungi</taxon>
        <taxon>Dikarya</taxon>
        <taxon>Ascomycota</taxon>
        <taxon>Pezizomycotina</taxon>
        <taxon>Leotiomycetes</taxon>
        <taxon>Helotiales</taxon>
        <taxon>Drepanopezizaceae</taxon>
        <taxon>Diplocarpon</taxon>
    </lineage>
</organism>
<keyword evidence="4" id="KW-1185">Reference proteome</keyword>
<sequence>MIRRFPSEYLMYTEPKALPITRDLSFETRSLYRGLLRASSYLPDSAARQYADARIKARFRVNCAKAKGKADKKIPGTLKTVGQSATKVAITSGKRAAAVGKLDDFTIQRLKKGRSTKTLLENASNGDIEALVKVLKFVYGRQGERKRVLLQDLLRPEDGSPGNTSAIKRLVATGSPDKGYWPDAKLYRFIKDQQENQPPEVHKGKIRNPRPKVPEENLWGRPLALRQRESFVRKWWASTLERLLPPIPRNEWERLRDLAVGAVPLEEQPQRRARAISLSLSLDKETAKKMTNQQILKYFRMPARVPKPDIDRVRFELDNGLVILPNATIEEVQSSRQELRDRMLRKWRDGTDEKKARKEIPARSMRRIYASILSLTPTMEYNKITKTWDIEWGRPKSPANAGVITQASPGDMELFEGIEKFDQNVTIEASRIQRPSTVDGKEGAVGPPKTTAS</sequence>
<proteinExistence type="predicted"/>
<reference evidence="3" key="1">
    <citation type="submission" date="2023-06" db="EMBL/GenBank/DDBJ databases">
        <title>Draft genome of Marssonina rosae.</title>
        <authorList>
            <person name="Cheng Q."/>
        </authorList>
    </citation>
    <scope>NUCLEOTIDE SEQUENCE</scope>
    <source>
        <strain evidence="3">R4</strain>
    </source>
</reference>
<accession>A0AAD9WFU6</accession>
<dbReference type="Pfam" id="PF20263">
    <property type="entry name" value="LYRM2-like"/>
    <property type="match status" value="1"/>
</dbReference>
<dbReference type="CDD" id="cd20273">
    <property type="entry name" value="Complex1_LYR_unchar"/>
    <property type="match status" value="1"/>
</dbReference>
<name>A0AAD9WFU6_9HELO</name>
<dbReference type="EMBL" id="JAUBYV010000003">
    <property type="protein sequence ID" value="KAK2627661.1"/>
    <property type="molecule type" value="Genomic_DNA"/>
</dbReference>
<gene>
    <name evidence="3" type="ORF">QTJ16_002307</name>
</gene>
<evidence type="ECO:0000256" key="1">
    <source>
        <dbReference type="SAM" id="MobiDB-lite"/>
    </source>
</evidence>
<evidence type="ECO:0000259" key="2">
    <source>
        <dbReference type="Pfam" id="PF20263"/>
    </source>
</evidence>
<dbReference type="InterPro" id="IPR046896">
    <property type="entry name" value="Cup1-like_N"/>
</dbReference>
<protein>
    <recommendedName>
        <fullName evidence="2">LYR motif-containing protein Cup1-like N-terminal domain-containing protein</fullName>
    </recommendedName>
</protein>
<comment type="caution">
    <text evidence="3">The sequence shown here is derived from an EMBL/GenBank/DDBJ whole genome shotgun (WGS) entry which is preliminary data.</text>
</comment>
<evidence type="ECO:0000313" key="3">
    <source>
        <dbReference type="EMBL" id="KAK2627661.1"/>
    </source>
</evidence>
<evidence type="ECO:0000313" key="4">
    <source>
        <dbReference type="Proteomes" id="UP001285354"/>
    </source>
</evidence>
<dbReference type="Proteomes" id="UP001285354">
    <property type="component" value="Unassembled WGS sequence"/>
</dbReference>
<feature type="domain" description="LYR motif-containing protein Cup1-like N-terminal" evidence="2">
    <location>
        <begin position="31"/>
        <end position="150"/>
    </location>
</feature>
<dbReference type="AlphaFoldDB" id="A0AAD9WFU6"/>
<feature type="region of interest" description="Disordered" evidence="1">
    <location>
        <begin position="428"/>
        <end position="453"/>
    </location>
</feature>